<protein>
    <recommendedName>
        <fullName evidence="4">PLAC8 family protein</fullName>
    </recommendedName>
</protein>
<dbReference type="EMBL" id="AUPL01004640">
    <property type="protein sequence ID" value="ESL07667.1"/>
    <property type="molecule type" value="Genomic_DNA"/>
</dbReference>
<dbReference type="Proteomes" id="UP000031737">
    <property type="component" value="Unassembled WGS sequence"/>
</dbReference>
<dbReference type="PANTHER" id="PTHR31152">
    <property type="entry name" value="PLAC8 FAMILY PROTEIN"/>
    <property type="match status" value="1"/>
</dbReference>
<dbReference type="VEuPathDB" id="TriTrypDB:TRSC58_04640"/>
<evidence type="ECO:0000256" key="1">
    <source>
        <dbReference type="SAM" id="MobiDB-lite"/>
    </source>
</evidence>
<keyword evidence="3" id="KW-1185">Reference proteome</keyword>
<dbReference type="OrthoDB" id="250099at2759"/>
<feature type="compositionally biased region" description="Low complexity" evidence="1">
    <location>
        <begin position="87"/>
        <end position="105"/>
    </location>
</feature>
<reference evidence="2 3" key="1">
    <citation type="submission" date="2013-07" db="EMBL/GenBank/DDBJ databases">
        <authorList>
            <person name="Stoco P.H."/>
            <person name="Wagner G."/>
            <person name="Gerber A."/>
            <person name="Zaha A."/>
            <person name="Thompson C."/>
            <person name="Bartholomeu D.C."/>
            <person name="Luckemeyer D.D."/>
            <person name="Bahia D."/>
            <person name="Loreto E."/>
            <person name="Prestes E.B."/>
            <person name="Lima F.M."/>
            <person name="Rodrigues-Luiz G."/>
            <person name="Vallejo G.A."/>
            <person name="Filho J.F."/>
            <person name="Monteiro K.M."/>
            <person name="Tyler K.M."/>
            <person name="de Almeida L.G."/>
            <person name="Ortiz M.F."/>
            <person name="Siervo M.A."/>
            <person name="de Moraes M.H."/>
            <person name="Cunha O.L."/>
            <person name="Mendonca-Neto R."/>
            <person name="Silva R."/>
            <person name="Teixeira S.M."/>
            <person name="Murta S.M."/>
            <person name="Sincero T.C."/>
            <person name="Mendes T.A."/>
            <person name="Urmenyi T.P."/>
            <person name="Silva V.G."/>
            <person name="da Rocha W.D."/>
            <person name="Andersson B."/>
            <person name="Romanha A.J."/>
            <person name="Steindel M."/>
            <person name="de Vasconcelos A.T."/>
            <person name="Grisard E.C."/>
        </authorList>
    </citation>
    <scope>NUCLEOTIDE SEQUENCE [LARGE SCALE GENOMIC DNA]</scope>
    <source>
        <strain evidence="2 3">SC58</strain>
    </source>
</reference>
<dbReference type="AlphaFoldDB" id="A0A061J311"/>
<proteinExistence type="predicted"/>
<accession>A0A061J311</accession>
<feature type="region of interest" description="Disordered" evidence="1">
    <location>
        <begin position="1"/>
        <end position="125"/>
    </location>
</feature>
<feature type="compositionally biased region" description="Low complexity" evidence="1">
    <location>
        <begin position="20"/>
        <end position="68"/>
    </location>
</feature>
<dbReference type="PANTHER" id="PTHR31152:SF1">
    <property type="entry name" value="PLAC8 FAMILY PROTEIN"/>
    <property type="match status" value="1"/>
</dbReference>
<gene>
    <name evidence="2" type="ORF">TRSC58_04640</name>
</gene>
<evidence type="ECO:0000313" key="3">
    <source>
        <dbReference type="Proteomes" id="UP000031737"/>
    </source>
</evidence>
<comment type="caution">
    <text evidence="2">The sequence shown here is derived from an EMBL/GenBank/DDBJ whole genome shotgun (WGS) entry which is preliminary data.</text>
</comment>
<evidence type="ECO:0008006" key="4">
    <source>
        <dbReference type="Google" id="ProtNLM"/>
    </source>
</evidence>
<evidence type="ECO:0000313" key="2">
    <source>
        <dbReference type="EMBL" id="ESL07667.1"/>
    </source>
</evidence>
<organism evidence="2 3">
    <name type="scientific">Trypanosoma rangeli SC58</name>
    <dbReference type="NCBI Taxonomy" id="429131"/>
    <lineage>
        <taxon>Eukaryota</taxon>
        <taxon>Discoba</taxon>
        <taxon>Euglenozoa</taxon>
        <taxon>Kinetoplastea</taxon>
        <taxon>Metakinetoplastina</taxon>
        <taxon>Trypanosomatida</taxon>
        <taxon>Trypanosomatidae</taxon>
        <taxon>Trypanosoma</taxon>
        <taxon>Herpetosoma</taxon>
    </lineage>
</organism>
<sequence length="307" mass="33785">MSSERKGYGYPYEQYQAGHGQPQSQPQYGQPQPGYGQYQAGYGQPQPQPQYGQPQPGYGQYQAGYDQPKPQSQYDQPQPAYGQYQAGYDQPKPGYGQPYQPGYGQAPSGNAIPATNTPVPPPTNTPAVPAQASYFDYTAPASYGEVQHWEGSNQWETNMFCAPCEEPCFCIAACFCPCCCAIMQRKKLLLGDWSRYICCAGLCGDLSCCAGESLGPFCMCMEATFCLACAAHGNRFMVLQHYNLENDCCDVCVTCFACILSILALILQNDSVKMLADIVFYITIGCMLAQHEHQMKKLGYPKGQNMV</sequence>
<name>A0A061J311_TRYRA</name>